<proteinExistence type="predicted"/>
<name>A0ABR9T2M6_9SPHI</name>
<dbReference type="Pfam" id="PF00565">
    <property type="entry name" value="SNase"/>
    <property type="match status" value="1"/>
</dbReference>
<dbReference type="SUPFAM" id="SSF50199">
    <property type="entry name" value="Staphylococcal nuclease"/>
    <property type="match status" value="1"/>
</dbReference>
<dbReference type="PANTHER" id="PTHR12302">
    <property type="entry name" value="EBNA2 BINDING PROTEIN P100"/>
    <property type="match status" value="1"/>
</dbReference>
<feature type="domain" description="TNase-like" evidence="4">
    <location>
        <begin position="51"/>
        <end position="177"/>
    </location>
</feature>
<keyword evidence="3" id="KW-0378">Hydrolase</keyword>
<evidence type="ECO:0000259" key="4">
    <source>
        <dbReference type="PROSITE" id="PS50830"/>
    </source>
</evidence>
<evidence type="ECO:0000256" key="1">
    <source>
        <dbReference type="ARBA" id="ARBA00022722"/>
    </source>
</evidence>
<dbReference type="PROSITE" id="PS50830">
    <property type="entry name" value="TNASE_3"/>
    <property type="match status" value="1"/>
</dbReference>
<dbReference type="EMBL" id="PSKQ01000013">
    <property type="protein sequence ID" value="MBE8719596.1"/>
    <property type="molecule type" value="Genomic_DNA"/>
</dbReference>
<evidence type="ECO:0000256" key="3">
    <source>
        <dbReference type="ARBA" id="ARBA00022801"/>
    </source>
</evidence>
<evidence type="ECO:0000313" key="6">
    <source>
        <dbReference type="Proteomes" id="UP000618319"/>
    </source>
</evidence>
<protein>
    <submittedName>
        <fullName evidence="5">Nuclease</fullName>
    </submittedName>
</protein>
<organism evidence="5 6">
    <name type="scientific">Sphingobacterium pedocola</name>
    <dbReference type="NCBI Taxonomy" id="2082722"/>
    <lineage>
        <taxon>Bacteria</taxon>
        <taxon>Pseudomonadati</taxon>
        <taxon>Bacteroidota</taxon>
        <taxon>Sphingobacteriia</taxon>
        <taxon>Sphingobacteriales</taxon>
        <taxon>Sphingobacteriaceae</taxon>
        <taxon>Sphingobacterium</taxon>
    </lineage>
</organism>
<gene>
    <name evidence="5" type="ORF">C4F40_02500</name>
</gene>
<keyword evidence="2" id="KW-0255">Endonuclease</keyword>
<keyword evidence="6" id="KW-1185">Reference proteome</keyword>
<comment type="caution">
    <text evidence="5">The sequence shown here is derived from an EMBL/GenBank/DDBJ whole genome shotgun (WGS) entry which is preliminary data.</text>
</comment>
<evidence type="ECO:0000256" key="2">
    <source>
        <dbReference type="ARBA" id="ARBA00022759"/>
    </source>
</evidence>
<dbReference type="SMART" id="SM00318">
    <property type="entry name" value="SNc"/>
    <property type="match status" value="1"/>
</dbReference>
<dbReference type="InterPro" id="IPR016071">
    <property type="entry name" value="Staphylococal_nuclease_OB-fold"/>
</dbReference>
<accession>A0ABR9T2M6</accession>
<dbReference type="Proteomes" id="UP000618319">
    <property type="component" value="Unassembled WGS sequence"/>
</dbReference>
<reference evidence="5 6" key="1">
    <citation type="submission" date="2018-02" db="EMBL/GenBank/DDBJ databases">
        <title>Sphingobacterium KA21.</title>
        <authorList>
            <person name="Vasarhelyi B.M."/>
            <person name="Deshmukh S."/>
            <person name="Balint B."/>
            <person name="Kukolya J."/>
        </authorList>
    </citation>
    <scope>NUCLEOTIDE SEQUENCE [LARGE SCALE GENOMIC DNA]</scope>
    <source>
        <strain evidence="5 6">Ka21</strain>
    </source>
</reference>
<dbReference type="InterPro" id="IPR035437">
    <property type="entry name" value="SNase_OB-fold_sf"/>
</dbReference>
<sequence length="177" mass="20486">MIFQFIKLGFILVSFLFIRCDSRPASRLTAFDGRDFEKSMHQDSDIFQTDKIVDGDTFWVLNQTGQKLKVRLIGIDAPETRNAFKKRKHPFGLASKEYLDDMLTQNPYIKLTFDVDSLDQYGRTLAYAYLSDGTMINEQLIRNGYAVLMTVPPNIMFEEIFYDAQQTARANKVGLWK</sequence>
<dbReference type="Gene3D" id="2.40.50.90">
    <property type="match status" value="1"/>
</dbReference>
<evidence type="ECO:0000313" key="5">
    <source>
        <dbReference type="EMBL" id="MBE8719596.1"/>
    </source>
</evidence>
<dbReference type="PANTHER" id="PTHR12302:SF3">
    <property type="entry name" value="SERINE_THREONINE-PROTEIN KINASE 31"/>
    <property type="match status" value="1"/>
</dbReference>
<keyword evidence="1" id="KW-0540">Nuclease</keyword>